<dbReference type="OrthoDB" id="9800774at2"/>
<reference evidence="2 3" key="1">
    <citation type="journal article" date="2012" name="J. Bacteriol.">
        <title>Genome Sequence of the Pattern-Forming Social Bacterium Paenibacillus dendritiformis C454 Chiral Morphotype.</title>
        <authorList>
            <person name="Sirota-Madi A."/>
            <person name="Olender T."/>
            <person name="Helman Y."/>
            <person name="Brainis I."/>
            <person name="Finkelshtein A."/>
            <person name="Roth D."/>
            <person name="Hagai E."/>
            <person name="Leshkowitz D."/>
            <person name="Brodsky L."/>
            <person name="Galatenko V."/>
            <person name="Nikolaev V."/>
            <person name="Gutnick D.L."/>
            <person name="Lancet D."/>
            <person name="Ben-Jacob E."/>
        </authorList>
    </citation>
    <scope>NUCLEOTIDE SEQUENCE [LARGE SCALE GENOMIC DNA]</scope>
    <source>
        <strain evidence="2 3">C454</strain>
    </source>
</reference>
<evidence type="ECO:0000313" key="3">
    <source>
        <dbReference type="Proteomes" id="UP000003900"/>
    </source>
</evidence>
<evidence type="ECO:0000313" key="2">
    <source>
        <dbReference type="EMBL" id="EHQ61664.1"/>
    </source>
</evidence>
<dbReference type="Pfam" id="PF01636">
    <property type="entry name" value="APH"/>
    <property type="match status" value="1"/>
</dbReference>
<gene>
    <name evidence="2" type="ORF">PDENDC454_13812</name>
</gene>
<dbReference type="Proteomes" id="UP000003900">
    <property type="component" value="Unassembled WGS sequence"/>
</dbReference>
<dbReference type="InterPro" id="IPR011009">
    <property type="entry name" value="Kinase-like_dom_sf"/>
</dbReference>
<name>H3SGV7_9BACL</name>
<dbReference type="SUPFAM" id="SSF56112">
    <property type="entry name" value="Protein kinase-like (PK-like)"/>
    <property type="match status" value="1"/>
</dbReference>
<feature type="domain" description="Aminoglycoside phosphotransferase" evidence="1">
    <location>
        <begin position="21"/>
        <end position="75"/>
    </location>
</feature>
<sequence length="158" mass="18117">MLKLMLAHNIGNAPLLHEEEKQRIIRYLEGLPDDNKLCHGDFHPDNVLMGQTLFIIDWMTAAVGSPAADAARTLILLGMGMLPQGTPRFIVWVVSLLRKRLREQYQKRYIELSGISLSEIERWTMPVAAARLVEWVPEGEKNQLVQWVREQLSNMIDT</sequence>
<keyword evidence="3" id="KW-1185">Reference proteome</keyword>
<dbReference type="STRING" id="1131935.PDENDC454_13812"/>
<dbReference type="AlphaFoldDB" id="H3SGV7"/>
<evidence type="ECO:0000259" key="1">
    <source>
        <dbReference type="Pfam" id="PF01636"/>
    </source>
</evidence>
<dbReference type="InterPro" id="IPR002575">
    <property type="entry name" value="Aminoglycoside_PTrfase"/>
</dbReference>
<dbReference type="Gene3D" id="3.90.1200.10">
    <property type="match status" value="1"/>
</dbReference>
<comment type="caution">
    <text evidence="2">The sequence shown here is derived from an EMBL/GenBank/DDBJ whole genome shotgun (WGS) entry which is preliminary data.</text>
</comment>
<dbReference type="PATRIC" id="fig|1131935.3.peg.2856"/>
<dbReference type="RefSeq" id="WP_006677261.1">
    <property type="nucleotide sequence ID" value="NZ_AHKH01000032.1"/>
</dbReference>
<dbReference type="EMBL" id="AHKH01000032">
    <property type="protein sequence ID" value="EHQ61664.1"/>
    <property type="molecule type" value="Genomic_DNA"/>
</dbReference>
<proteinExistence type="predicted"/>
<protein>
    <recommendedName>
        <fullName evidence="1">Aminoglycoside phosphotransferase domain-containing protein</fullName>
    </recommendedName>
</protein>
<accession>H3SGV7</accession>
<organism evidence="2 3">
    <name type="scientific">Paenibacillus dendritiformis C454</name>
    <dbReference type="NCBI Taxonomy" id="1131935"/>
    <lineage>
        <taxon>Bacteria</taxon>
        <taxon>Bacillati</taxon>
        <taxon>Bacillota</taxon>
        <taxon>Bacilli</taxon>
        <taxon>Bacillales</taxon>
        <taxon>Paenibacillaceae</taxon>
        <taxon>Paenibacillus</taxon>
    </lineage>
</organism>